<dbReference type="EMBL" id="BAABDU010000011">
    <property type="protein sequence ID" value="GAA3783115.1"/>
    <property type="molecule type" value="Genomic_DNA"/>
</dbReference>
<dbReference type="RefSeq" id="WP_345147074.1">
    <property type="nucleotide sequence ID" value="NZ_BAABDU010000011.1"/>
</dbReference>
<proteinExistence type="predicted"/>
<keyword evidence="2" id="KW-1185">Reference proteome</keyword>
<evidence type="ECO:0000313" key="2">
    <source>
        <dbReference type="Proteomes" id="UP001500748"/>
    </source>
</evidence>
<reference evidence="2" key="1">
    <citation type="journal article" date="2019" name="Int. J. Syst. Evol. Microbiol.">
        <title>The Global Catalogue of Microorganisms (GCM) 10K type strain sequencing project: providing services to taxonomists for standard genome sequencing and annotation.</title>
        <authorList>
            <consortium name="The Broad Institute Genomics Platform"/>
            <consortium name="The Broad Institute Genome Sequencing Center for Infectious Disease"/>
            <person name="Wu L."/>
            <person name="Ma J."/>
        </authorList>
    </citation>
    <scope>NUCLEOTIDE SEQUENCE [LARGE SCALE GENOMIC DNA]</scope>
    <source>
        <strain evidence="2">JCM 17337</strain>
    </source>
</reference>
<gene>
    <name evidence="1" type="ORF">GCM10022423_44840</name>
</gene>
<sequence length="132" mass="15673">MFKRKFKSDFEFSEDSFLLENGSKSSEFDRSIFVVYDKTELLDFLKLEKKGKNVMVCLFNKQLHNSFSFFKDIKNLFLVDGSKNRTEIFKDLNVYFESKSNFVPKIPDIKLSNISSSQMQFDNFQKALFFMM</sequence>
<dbReference type="Proteomes" id="UP001500748">
    <property type="component" value="Unassembled WGS sequence"/>
</dbReference>
<accession>A0ABP7H3C5</accession>
<evidence type="ECO:0000313" key="1">
    <source>
        <dbReference type="EMBL" id="GAA3783115.1"/>
    </source>
</evidence>
<protein>
    <submittedName>
        <fullName evidence="1">Uncharacterized protein</fullName>
    </submittedName>
</protein>
<comment type="caution">
    <text evidence="1">The sequence shown here is derived from an EMBL/GenBank/DDBJ whole genome shotgun (WGS) entry which is preliminary data.</text>
</comment>
<organism evidence="1 2">
    <name type="scientific">Flavobacterium ginsengiterrae</name>
    <dbReference type="NCBI Taxonomy" id="871695"/>
    <lineage>
        <taxon>Bacteria</taxon>
        <taxon>Pseudomonadati</taxon>
        <taxon>Bacteroidota</taxon>
        <taxon>Flavobacteriia</taxon>
        <taxon>Flavobacteriales</taxon>
        <taxon>Flavobacteriaceae</taxon>
        <taxon>Flavobacterium</taxon>
    </lineage>
</organism>
<name>A0ABP7H3C5_9FLAO</name>